<dbReference type="NCBIfam" id="TIGR01640">
    <property type="entry name" value="F_box_assoc_1"/>
    <property type="match status" value="1"/>
</dbReference>
<name>A0A072TZX3_MEDTR</name>
<dbReference type="Proteomes" id="UP000002051">
    <property type="component" value="Unassembled WGS sequence"/>
</dbReference>
<dbReference type="InterPro" id="IPR017451">
    <property type="entry name" value="F-box-assoc_interact_dom"/>
</dbReference>
<proteinExistence type="predicted"/>
<reference evidence="2 4" key="2">
    <citation type="journal article" date="2014" name="BMC Genomics">
        <title>An improved genome release (version Mt4.0) for the model legume Medicago truncatula.</title>
        <authorList>
            <person name="Tang H."/>
            <person name="Krishnakumar V."/>
            <person name="Bidwell S."/>
            <person name="Rosen B."/>
            <person name="Chan A."/>
            <person name="Zhou S."/>
            <person name="Gentzbittel L."/>
            <person name="Childs K.L."/>
            <person name="Yandell M."/>
            <person name="Gundlach H."/>
            <person name="Mayer K.F."/>
            <person name="Schwartz D.C."/>
            <person name="Town C.D."/>
        </authorList>
    </citation>
    <scope>GENOME REANNOTATION</scope>
    <source>
        <strain evidence="2">A17</strain>
        <strain evidence="3 4">cv. Jemalong A17</strain>
    </source>
</reference>
<dbReference type="InterPro" id="IPR036047">
    <property type="entry name" value="F-box-like_dom_sf"/>
</dbReference>
<dbReference type="EnsemblPlants" id="KEH23074">
    <property type="protein sequence ID" value="KEH23074"/>
    <property type="gene ID" value="MTR_7g066080"/>
</dbReference>
<dbReference type="EMBL" id="CM001223">
    <property type="protein sequence ID" value="KEH23074.1"/>
    <property type="molecule type" value="Genomic_DNA"/>
</dbReference>
<accession>A0A072TZX3</accession>
<protein>
    <submittedName>
        <fullName evidence="2">F-box protein interaction domain protein</fullName>
    </submittedName>
</protein>
<keyword evidence="4" id="KW-1185">Reference proteome</keyword>
<dbReference type="InterPro" id="IPR050796">
    <property type="entry name" value="SCF_F-box_component"/>
</dbReference>
<reference evidence="3" key="3">
    <citation type="submission" date="2015-04" db="UniProtKB">
        <authorList>
            <consortium name="EnsemblPlants"/>
        </authorList>
    </citation>
    <scope>IDENTIFICATION</scope>
    <source>
        <strain evidence="3">cv. Jemalong A17</strain>
    </source>
</reference>
<organism evidence="2 4">
    <name type="scientific">Medicago truncatula</name>
    <name type="common">Barrel medic</name>
    <name type="synonym">Medicago tribuloides</name>
    <dbReference type="NCBI Taxonomy" id="3880"/>
    <lineage>
        <taxon>Eukaryota</taxon>
        <taxon>Viridiplantae</taxon>
        <taxon>Streptophyta</taxon>
        <taxon>Embryophyta</taxon>
        <taxon>Tracheophyta</taxon>
        <taxon>Spermatophyta</taxon>
        <taxon>Magnoliopsida</taxon>
        <taxon>eudicotyledons</taxon>
        <taxon>Gunneridae</taxon>
        <taxon>Pentapetalae</taxon>
        <taxon>rosids</taxon>
        <taxon>fabids</taxon>
        <taxon>Fabales</taxon>
        <taxon>Fabaceae</taxon>
        <taxon>Papilionoideae</taxon>
        <taxon>50 kb inversion clade</taxon>
        <taxon>NPAAA clade</taxon>
        <taxon>Hologalegina</taxon>
        <taxon>IRL clade</taxon>
        <taxon>Trifolieae</taxon>
        <taxon>Medicago</taxon>
    </lineage>
</organism>
<evidence type="ECO:0000313" key="4">
    <source>
        <dbReference type="Proteomes" id="UP000002051"/>
    </source>
</evidence>
<dbReference type="Gene3D" id="1.20.1280.50">
    <property type="match status" value="1"/>
</dbReference>
<feature type="domain" description="F-box" evidence="1">
    <location>
        <begin position="10"/>
        <end position="56"/>
    </location>
</feature>
<reference evidence="2 4" key="1">
    <citation type="journal article" date="2011" name="Nature">
        <title>The Medicago genome provides insight into the evolution of rhizobial symbioses.</title>
        <authorList>
            <person name="Young N.D."/>
            <person name="Debelle F."/>
            <person name="Oldroyd G.E."/>
            <person name="Geurts R."/>
            <person name="Cannon S.B."/>
            <person name="Udvardi M.K."/>
            <person name="Benedito V.A."/>
            <person name="Mayer K.F."/>
            <person name="Gouzy J."/>
            <person name="Schoof H."/>
            <person name="Van de Peer Y."/>
            <person name="Proost S."/>
            <person name="Cook D.R."/>
            <person name="Meyers B.C."/>
            <person name="Spannagl M."/>
            <person name="Cheung F."/>
            <person name="De Mita S."/>
            <person name="Krishnakumar V."/>
            <person name="Gundlach H."/>
            <person name="Zhou S."/>
            <person name="Mudge J."/>
            <person name="Bharti A.K."/>
            <person name="Murray J.D."/>
            <person name="Naoumkina M.A."/>
            <person name="Rosen B."/>
            <person name="Silverstein K.A."/>
            <person name="Tang H."/>
            <person name="Rombauts S."/>
            <person name="Zhao P.X."/>
            <person name="Zhou P."/>
            <person name="Barbe V."/>
            <person name="Bardou P."/>
            <person name="Bechner M."/>
            <person name="Bellec A."/>
            <person name="Berger A."/>
            <person name="Berges H."/>
            <person name="Bidwell S."/>
            <person name="Bisseling T."/>
            <person name="Choisne N."/>
            <person name="Couloux A."/>
            <person name="Denny R."/>
            <person name="Deshpande S."/>
            <person name="Dai X."/>
            <person name="Doyle J.J."/>
            <person name="Dudez A.M."/>
            <person name="Farmer A.D."/>
            <person name="Fouteau S."/>
            <person name="Franken C."/>
            <person name="Gibelin C."/>
            <person name="Gish J."/>
            <person name="Goldstein S."/>
            <person name="Gonzalez A.J."/>
            <person name="Green P.J."/>
            <person name="Hallab A."/>
            <person name="Hartog M."/>
            <person name="Hua A."/>
            <person name="Humphray S.J."/>
            <person name="Jeong D.H."/>
            <person name="Jing Y."/>
            <person name="Jocker A."/>
            <person name="Kenton S.M."/>
            <person name="Kim D.J."/>
            <person name="Klee K."/>
            <person name="Lai H."/>
            <person name="Lang C."/>
            <person name="Lin S."/>
            <person name="Macmil S.L."/>
            <person name="Magdelenat G."/>
            <person name="Matthews L."/>
            <person name="McCorrison J."/>
            <person name="Monaghan E.L."/>
            <person name="Mun J.H."/>
            <person name="Najar F.Z."/>
            <person name="Nicholson C."/>
            <person name="Noirot C."/>
            <person name="O'Bleness M."/>
            <person name="Paule C.R."/>
            <person name="Poulain J."/>
            <person name="Prion F."/>
            <person name="Qin B."/>
            <person name="Qu C."/>
            <person name="Retzel E.F."/>
            <person name="Riddle C."/>
            <person name="Sallet E."/>
            <person name="Samain S."/>
            <person name="Samson N."/>
            <person name="Sanders I."/>
            <person name="Saurat O."/>
            <person name="Scarpelli C."/>
            <person name="Schiex T."/>
            <person name="Segurens B."/>
            <person name="Severin A.J."/>
            <person name="Sherrier D.J."/>
            <person name="Shi R."/>
            <person name="Sims S."/>
            <person name="Singer S.R."/>
            <person name="Sinharoy S."/>
            <person name="Sterck L."/>
            <person name="Viollet A."/>
            <person name="Wang B.B."/>
            <person name="Wang K."/>
            <person name="Wang M."/>
            <person name="Wang X."/>
            <person name="Warfsmann J."/>
            <person name="Weissenbach J."/>
            <person name="White D.D."/>
            <person name="White J.D."/>
            <person name="Wiley G.B."/>
            <person name="Wincker P."/>
            <person name="Xing Y."/>
            <person name="Yang L."/>
            <person name="Yao Z."/>
            <person name="Ying F."/>
            <person name="Zhai J."/>
            <person name="Zhou L."/>
            <person name="Zuber A."/>
            <person name="Denarie J."/>
            <person name="Dixon R.A."/>
            <person name="May G.D."/>
            <person name="Schwartz D.C."/>
            <person name="Rogers J."/>
            <person name="Quetier F."/>
            <person name="Town C.D."/>
            <person name="Roe B.A."/>
        </authorList>
    </citation>
    <scope>NUCLEOTIDE SEQUENCE [LARGE SCALE GENOMIC DNA]</scope>
    <source>
        <strain evidence="2">A17</strain>
        <strain evidence="3 4">cv. Jemalong A17</strain>
    </source>
</reference>
<dbReference type="SUPFAM" id="SSF81383">
    <property type="entry name" value="F-box domain"/>
    <property type="match status" value="1"/>
</dbReference>
<dbReference type="InterPro" id="IPR001810">
    <property type="entry name" value="F-box_dom"/>
</dbReference>
<evidence type="ECO:0000259" key="1">
    <source>
        <dbReference type="PROSITE" id="PS50181"/>
    </source>
</evidence>
<gene>
    <name evidence="3" type="primary">25498660</name>
    <name evidence="2" type="ordered locus">MTR_7g066080</name>
</gene>
<evidence type="ECO:0000313" key="2">
    <source>
        <dbReference type="EMBL" id="KEH23074.1"/>
    </source>
</evidence>
<dbReference type="SMART" id="SM00256">
    <property type="entry name" value="FBOX"/>
    <property type="match status" value="1"/>
</dbReference>
<evidence type="ECO:0000313" key="3">
    <source>
        <dbReference type="EnsemblPlants" id="KEH23074"/>
    </source>
</evidence>
<dbReference type="PANTHER" id="PTHR31672">
    <property type="entry name" value="BNACNNG10540D PROTEIN"/>
    <property type="match status" value="1"/>
</dbReference>
<dbReference type="HOGENOM" id="CLU_027176_0_1_1"/>
<dbReference type="Pfam" id="PF00646">
    <property type="entry name" value="F-box"/>
    <property type="match status" value="1"/>
</dbReference>
<dbReference type="AlphaFoldDB" id="A0A072TZX3"/>
<dbReference type="PROSITE" id="PS50181">
    <property type="entry name" value="FBOX"/>
    <property type="match status" value="1"/>
</dbReference>
<dbReference type="PANTHER" id="PTHR31672:SF13">
    <property type="entry name" value="F-BOX PROTEIN CPR30-LIKE"/>
    <property type="match status" value="1"/>
</dbReference>
<sequence>MPSPQSNALSSTEQLLPDDLIVEILVFLDVQTLLPLKCLSKSLHSLISDPKFIKKHLKNSSQYTHLILTDELYDYSMSNVKTLPVRRLLENRSFNSSGDSCRGCTDSNDMEVIGSCNGLLCLLYKRWHWTFNLRYWFYIWNPATGTSSPTFGTRYDSLLHESLSNVSSFSFGCDILTGTYKVLEFRIEQDKDNHVPLRSQVSVLNLDADNCWRNINNFPLILGNSVVHLSGTVYSLAIQNYFNRCYDYETITHVDHFVIISLDLSTETTIQLLLPSKFDEVPCFQPTLQVLSDHICFSHDFKKTEFVIWKMNEFGVQESWTQLFRIGYFNLEMHNLPMDDYLNTTLLMPLSLSRNEDTLILLFPLTRTKVGDRWIYYYYGDNEAIIYDHKENRAQRISTDDNPCRFSYVESLVSTSRHWKSVSPSPSTLETIDVTWKYMVENRGIPARG</sequence>